<dbReference type="Proteomes" id="UP000698222">
    <property type="component" value="Unassembled WGS sequence"/>
</dbReference>
<evidence type="ECO:0000313" key="6">
    <source>
        <dbReference type="Proteomes" id="UP000698222"/>
    </source>
</evidence>
<evidence type="ECO:0000259" key="4">
    <source>
        <dbReference type="Pfam" id="PF00326"/>
    </source>
</evidence>
<organism evidence="5 6">
    <name type="scientific">Brachybacterium fresconis</name>
    <dbReference type="NCBI Taxonomy" id="173363"/>
    <lineage>
        <taxon>Bacteria</taxon>
        <taxon>Bacillati</taxon>
        <taxon>Actinomycetota</taxon>
        <taxon>Actinomycetes</taxon>
        <taxon>Micrococcales</taxon>
        <taxon>Dermabacteraceae</taxon>
        <taxon>Brachybacterium</taxon>
    </lineage>
</organism>
<dbReference type="Pfam" id="PF00326">
    <property type="entry name" value="Peptidase_S9"/>
    <property type="match status" value="1"/>
</dbReference>
<dbReference type="Gene3D" id="3.40.50.1820">
    <property type="entry name" value="alpha/beta hydrolase"/>
    <property type="match status" value="1"/>
</dbReference>
<evidence type="ECO:0000256" key="2">
    <source>
        <dbReference type="ARBA" id="ARBA00022801"/>
    </source>
</evidence>
<dbReference type="RefSeq" id="WP_209893988.1">
    <property type="nucleotide sequence ID" value="NZ_BAAAJV010000008.1"/>
</dbReference>
<keyword evidence="2" id="KW-0378">Hydrolase</keyword>
<protein>
    <submittedName>
        <fullName evidence="5">Peptidase</fullName>
    </submittedName>
</protein>
<keyword evidence="1 3" id="KW-0732">Signal</keyword>
<dbReference type="PANTHER" id="PTHR43037">
    <property type="entry name" value="UNNAMED PRODUCT-RELATED"/>
    <property type="match status" value="1"/>
</dbReference>
<feature type="signal peptide" evidence="3">
    <location>
        <begin position="1"/>
        <end position="29"/>
    </location>
</feature>
<gene>
    <name evidence="5" type="ORF">JOF44_003317</name>
</gene>
<reference evidence="5 6" key="1">
    <citation type="submission" date="2021-03" db="EMBL/GenBank/DDBJ databases">
        <title>Sequencing the genomes of 1000 actinobacteria strains.</title>
        <authorList>
            <person name="Klenk H.-P."/>
        </authorList>
    </citation>
    <scope>NUCLEOTIDE SEQUENCE [LARGE SCALE GENOMIC DNA]</scope>
    <source>
        <strain evidence="5 6">DSM 14564</strain>
    </source>
</reference>
<dbReference type="EMBL" id="JAGIOC010000001">
    <property type="protein sequence ID" value="MBP2410414.1"/>
    <property type="molecule type" value="Genomic_DNA"/>
</dbReference>
<sequence>MSNPVPRRTLFAAGAAATATVGLVPAALAAPPSERSATFTLDAEVLDGGEQVVSVTIDASRRGGLPTGELPVPTFTVHARGTNPLTGKVAFDLDRPVTAAHADHRGRITLALEHGDGVDGATTLDWMGDASRNVQLDLEYTITQNAPLPTRSSVHGTIASFTQGELVNPEVDAFTAHVAASGTNYRLFSPPQRGRSDELPLVVWLHGGGEGGFTADGTTYYDNETQLRANRGALGVATEAAQELFGGAYVVAPQCPSAWMLDGPAFEPLIDEIIEEVAADHPIDRDRIHVTGCSNGGYMTLKMVVENPGVYASAVPICGVVQEYYDSPGPLISDAELREIAVPTWLIASADDGTVDPQANTVHAHELIEGSIMSLYETVTWEDVQYPGHFSWIYAARNDPAHDGQSLWEWMSAQEL</sequence>
<dbReference type="InterPro" id="IPR006311">
    <property type="entry name" value="TAT_signal"/>
</dbReference>
<dbReference type="PROSITE" id="PS51318">
    <property type="entry name" value="TAT"/>
    <property type="match status" value="1"/>
</dbReference>
<name>A0ABS4YNV5_9MICO</name>
<comment type="caution">
    <text evidence="5">The sequence shown here is derived from an EMBL/GenBank/DDBJ whole genome shotgun (WGS) entry which is preliminary data.</text>
</comment>
<keyword evidence="6" id="KW-1185">Reference proteome</keyword>
<evidence type="ECO:0000256" key="1">
    <source>
        <dbReference type="ARBA" id="ARBA00022729"/>
    </source>
</evidence>
<dbReference type="InterPro" id="IPR029058">
    <property type="entry name" value="AB_hydrolase_fold"/>
</dbReference>
<proteinExistence type="predicted"/>
<feature type="chain" id="PRO_5045324005" evidence="3">
    <location>
        <begin position="30"/>
        <end position="416"/>
    </location>
</feature>
<feature type="domain" description="Peptidase S9 prolyl oligopeptidase catalytic" evidence="4">
    <location>
        <begin position="274"/>
        <end position="322"/>
    </location>
</feature>
<dbReference type="InterPro" id="IPR001375">
    <property type="entry name" value="Peptidase_S9_cat"/>
</dbReference>
<evidence type="ECO:0000256" key="3">
    <source>
        <dbReference type="SAM" id="SignalP"/>
    </source>
</evidence>
<dbReference type="InterPro" id="IPR050955">
    <property type="entry name" value="Plant_Biomass_Hydrol_Est"/>
</dbReference>
<dbReference type="Gene3D" id="2.60.40.2180">
    <property type="match status" value="1"/>
</dbReference>
<accession>A0ABS4YNV5</accession>
<dbReference type="SUPFAM" id="SSF53474">
    <property type="entry name" value="alpha/beta-Hydrolases"/>
    <property type="match status" value="1"/>
</dbReference>
<evidence type="ECO:0000313" key="5">
    <source>
        <dbReference type="EMBL" id="MBP2410414.1"/>
    </source>
</evidence>
<dbReference type="PANTHER" id="PTHR43037:SF5">
    <property type="entry name" value="FERULOYL ESTERASE"/>
    <property type="match status" value="1"/>
</dbReference>